<comment type="catalytic activity">
    <reaction evidence="1 5">
        <text>L-alanine = D-alanine</text>
        <dbReference type="Rhea" id="RHEA:20249"/>
        <dbReference type="ChEBI" id="CHEBI:57416"/>
        <dbReference type="ChEBI" id="CHEBI:57972"/>
        <dbReference type="EC" id="5.1.1.1"/>
    </reaction>
</comment>
<dbReference type="eggNOG" id="COG0787">
    <property type="taxonomic scope" value="Bacteria"/>
</dbReference>
<dbReference type="UniPathway" id="UPA00042">
    <property type="reaction ID" value="UER00497"/>
</dbReference>
<evidence type="ECO:0000259" key="8">
    <source>
        <dbReference type="SMART" id="SM01005"/>
    </source>
</evidence>
<dbReference type="GO" id="GO:0008784">
    <property type="term" value="F:alanine racemase activity"/>
    <property type="evidence" value="ECO:0007669"/>
    <property type="project" value="UniProtKB-UniRule"/>
</dbReference>
<evidence type="ECO:0000256" key="1">
    <source>
        <dbReference type="ARBA" id="ARBA00000316"/>
    </source>
</evidence>
<dbReference type="HOGENOM" id="CLU_028393_2_2_12"/>
<dbReference type="GO" id="GO:0030170">
    <property type="term" value="F:pyridoxal phosphate binding"/>
    <property type="evidence" value="ECO:0007669"/>
    <property type="project" value="UniProtKB-UniRule"/>
</dbReference>
<dbReference type="PANTHER" id="PTHR30511">
    <property type="entry name" value="ALANINE RACEMASE"/>
    <property type="match status" value="1"/>
</dbReference>
<evidence type="ECO:0000313" key="10">
    <source>
        <dbReference type="Proteomes" id="UP000006546"/>
    </source>
</evidence>
<dbReference type="Proteomes" id="UP000006546">
    <property type="component" value="Chromosome"/>
</dbReference>
<dbReference type="FunFam" id="3.20.20.10:FF:000002">
    <property type="entry name" value="Alanine racemase"/>
    <property type="match status" value="1"/>
</dbReference>
<evidence type="ECO:0000256" key="4">
    <source>
        <dbReference type="ARBA" id="ARBA00023235"/>
    </source>
</evidence>
<feature type="active site" description="Proton acceptor; specific for L-alanine" evidence="5">
    <location>
        <position position="281"/>
    </location>
</feature>
<dbReference type="SMART" id="SM01005">
    <property type="entry name" value="Ala_racemase_C"/>
    <property type="match status" value="1"/>
</dbReference>
<gene>
    <name evidence="9" type="ordered locus">Trebr_1347</name>
</gene>
<dbReference type="InterPro" id="IPR000821">
    <property type="entry name" value="Ala_racemase"/>
</dbReference>
<dbReference type="NCBIfam" id="TIGR00492">
    <property type="entry name" value="alr"/>
    <property type="match status" value="1"/>
</dbReference>
<dbReference type="AlphaFoldDB" id="F4LMM4"/>
<accession>F4LMM4</accession>
<dbReference type="Pfam" id="PF01168">
    <property type="entry name" value="Ala_racemase_N"/>
    <property type="match status" value="1"/>
</dbReference>
<dbReference type="GO" id="GO:0030632">
    <property type="term" value="P:D-alanine biosynthetic process"/>
    <property type="evidence" value="ECO:0007669"/>
    <property type="project" value="UniProtKB-UniRule"/>
</dbReference>
<dbReference type="InterPro" id="IPR001608">
    <property type="entry name" value="Ala_racemase_N"/>
</dbReference>
<feature type="modified residue" description="N6-(pyridoxal phosphate)lysine" evidence="5 6">
    <location>
        <position position="44"/>
    </location>
</feature>
<sequence>MLFGYDGYTMRATYAYIYLDNLRHNLAAIRTCIKPETRICVPVKADAYGHGAVQTARTAQECGVSYLAVAAVSEGIELREAGIELPILLLSVPQPEEFAEIVSYALMPAVFDAEFIDLLSETAVRMKRRLPVHLKIDTGMGRIGCPAEEAARLAERISKSAALELAGVFTHFAAADSLVPADEAYTHGQIERFVQAVDSIRDRHINPGIVHCASSAAILQYPEAQFDMVRPGIIVYGYYPGDITEDYLQRAGRPLHLKPLLEVRSKISAIKPIRAGESISYGRTWTADSDGEIGVIPIGYADGIIRRFAPDIRISVNGRAYPVRGRICMDQCMIDLGKNSGVSRWDDAIIFGPKENGAACSAEDLAQATGTISYEILCGINKRVPRVYIP</sequence>
<dbReference type="Gene3D" id="3.20.20.10">
    <property type="entry name" value="Alanine racemase"/>
    <property type="match status" value="1"/>
</dbReference>
<evidence type="ECO:0000313" key="9">
    <source>
        <dbReference type="EMBL" id="AEE16771.1"/>
    </source>
</evidence>
<comment type="pathway">
    <text evidence="5">Amino-acid biosynthesis; D-alanine biosynthesis; D-alanine from L-alanine: step 1/1.</text>
</comment>
<dbReference type="SUPFAM" id="SSF51419">
    <property type="entry name" value="PLP-binding barrel"/>
    <property type="match status" value="1"/>
</dbReference>
<dbReference type="GO" id="GO:0005829">
    <property type="term" value="C:cytosol"/>
    <property type="evidence" value="ECO:0007669"/>
    <property type="project" value="TreeGrafter"/>
</dbReference>
<comment type="similarity">
    <text evidence="5">Belongs to the alanine racemase family.</text>
</comment>
<evidence type="ECO:0000256" key="6">
    <source>
        <dbReference type="PIRSR" id="PIRSR600821-50"/>
    </source>
</evidence>
<evidence type="ECO:0000256" key="2">
    <source>
        <dbReference type="ARBA" id="ARBA00001933"/>
    </source>
</evidence>
<dbReference type="KEGG" id="tbe:Trebr_1347"/>
<name>F4LMM4_TREBD</name>
<dbReference type="InterPro" id="IPR009006">
    <property type="entry name" value="Ala_racemase/Decarboxylase_C"/>
</dbReference>
<dbReference type="EC" id="5.1.1.1" evidence="5"/>
<dbReference type="SUPFAM" id="SSF50621">
    <property type="entry name" value="Alanine racemase C-terminal domain-like"/>
    <property type="match status" value="1"/>
</dbReference>
<dbReference type="PRINTS" id="PR00992">
    <property type="entry name" value="ALARACEMASE"/>
</dbReference>
<comment type="function">
    <text evidence="5">Catalyzes the interconversion of L-alanine and D-alanine. May also act on other amino acids.</text>
</comment>
<evidence type="ECO:0000256" key="7">
    <source>
        <dbReference type="PIRSR" id="PIRSR600821-52"/>
    </source>
</evidence>
<dbReference type="STRING" id="906968.Trebr_1347"/>
<dbReference type="InterPro" id="IPR020622">
    <property type="entry name" value="Ala_racemase_pyridoxalP-BS"/>
</dbReference>
<organism evidence="9 10">
    <name type="scientific">Treponema brennaborense (strain DSM 12168 / CIP 105900 / DD5/3)</name>
    <dbReference type="NCBI Taxonomy" id="906968"/>
    <lineage>
        <taxon>Bacteria</taxon>
        <taxon>Pseudomonadati</taxon>
        <taxon>Spirochaetota</taxon>
        <taxon>Spirochaetia</taxon>
        <taxon>Spirochaetales</taxon>
        <taxon>Treponemataceae</taxon>
        <taxon>Treponema</taxon>
    </lineage>
</organism>
<feature type="active site" description="Proton acceptor; specific for D-alanine" evidence="5">
    <location>
        <position position="44"/>
    </location>
</feature>
<feature type="binding site" evidence="5 7">
    <location>
        <position position="142"/>
    </location>
    <ligand>
        <name>substrate</name>
    </ligand>
</feature>
<evidence type="ECO:0000256" key="5">
    <source>
        <dbReference type="HAMAP-Rule" id="MF_01201"/>
    </source>
</evidence>
<evidence type="ECO:0000256" key="3">
    <source>
        <dbReference type="ARBA" id="ARBA00022898"/>
    </source>
</evidence>
<dbReference type="CDD" id="cd00430">
    <property type="entry name" value="PLPDE_III_AR"/>
    <property type="match status" value="1"/>
</dbReference>
<keyword evidence="4 5" id="KW-0413">Isomerase</keyword>
<keyword evidence="10" id="KW-1185">Reference proteome</keyword>
<proteinExistence type="inferred from homology"/>
<keyword evidence="3 5" id="KW-0663">Pyridoxal phosphate</keyword>
<protein>
    <recommendedName>
        <fullName evidence="5">Alanine racemase</fullName>
        <ecNumber evidence="5">5.1.1.1</ecNumber>
    </recommendedName>
</protein>
<comment type="cofactor">
    <cofactor evidence="2 5 6">
        <name>pyridoxal 5'-phosphate</name>
        <dbReference type="ChEBI" id="CHEBI:597326"/>
    </cofactor>
</comment>
<dbReference type="InterPro" id="IPR011079">
    <property type="entry name" value="Ala_racemase_C"/>
</dbReference>
<dbReference type="HAMAP" id="MF_01201">
    <property type="entry name" value="Ala_racemase"/>
    <property type="match status" value="1"/>
</dbReference>
<feature type="binding site" evidence="5 7">
    <location>
        <position position="329"/>
    </location>
    <ligand>
        <name>substrate</name>
    </ligand>
</feature>
<dbReference type="Pfam" id="PF00842">
    <property type="entry name" value="Ala_racemase_C"/>
    <property type="match status" value="1"/>
</dbReference>
<reference evidence="10" key="1">
    <citation type="submission" date="2011-04" db="EMBL/GenBank/DDBJ databases">
        <title>The complete genome of Treponema brennaborense DSM 12168.</title>
        <authorList>
            <person name="Lucas S."/>
            <person name="Han J."/>
            <person name="Lapidus A."/>
            <person name="Bruce D."/>
            <person name="Goodwin L."/>
            <person name="Pitluck S."/>
            <person name="Peters L."/>
            <person name="Kyrpides N."/>
            <person name="Mavromatis K."/>
            <person name="Ivanova N."/>
            <person name="Mikhailova N."/>
            <person name="Pagani I."/>
            <person name="Teshima H."/>
            <person name="Detter J.C."/>
            <person name="Tapia R."/>
            <person name="Han C."/>
            <person name="Land M."/>
            <person name="Hauser L."/>
            <person name="Markowitz V."/>
            <person name="Cheng J.-F."/>
            <person name="Hugenholtz P."/>
            <person name="Woyke T."/>
            <person name="Wu D."/>
            <person name="Gronow S."/>
            <person name="Wellnitz S."/>
            <person name="Brambilla E."/>
            <person name="Klenk H.-P."/>
            <person name="Eisen J.A."/>
        </authorList>
    </citation>
    <scope>NUCLEOTIDE SEQUENCE [LARGE SCALE GENOMIC DNA]</scope>
    <source>
        <strain evidence="10">DSM 12168 / CIP 105900 / DD5/3</strain>
    </source>
</reference>
<dbReference type="PROSITE" id="PS00395">
    <property type="entry name" value="ALANINE_RACEMASE"/>
    <property type="match status" value="1"/>
</dbReference>
<dbReference type="EMBL" id="CP002696">
    <property type="protein sequence ID" value="AEE16771.1"/>
    <property type="molecule type" value="Genomic_DNA"/>
</dbReference>
<dbReference type="Gene3D" id="2.40.37.10">
    <property type="entry name" value="Lyase, Ornithine Decarboxylase, Chain A, domain 1"/>
    <property type="match status" value="1"/>
</dbReference>
<dbReference type="PANTHER" id="PTHR30511:SF0">
    <property type="entry name" value="ALANINE RACEMASE, CATABOLIC-RELATED"/>
    <property type="match status" value="1"/>
</dbReference>
<feature type="domain" description="Alanine racemase C-terminal" evidence="8">
    <location>
        <begin position="260"/>
        <end position="389"/>
    </location>
</feature>
<dbReference type="InterPro" id="IPR029066">
    <property type="entry name" value="PLP-binding_barrel"/>
</dbReference>